<evidence type="ECO:0000256" key="5">
    <source>
        <dbReference type="ARBA" id="ARBA00022989"/>
    </source>
</evidence>
<dbReference type="GO" id="GO:0005524">
    <property type="term" value="F:ATP binding"/>
    <property type="evidence" value="ECO:0007669"/>
    <property type="project" value="UniProtKB-KW"/>
</dbReference>
<accession>A0ABS7MKD8</accession>
<dbReference type="SMART" id="SM00382">
    <property type="entry name" value="AAA"/>
    <property type="match status" value="1"/>
</dbReference>
<evidence type="ECO:0000256" key="2">
    <source>
        <dbReference type="ARBA" id="ARBA00022692"/>
    </source>
</evidence>
<keyword evidence="5 7" id="KW-1133">Transmembrane helix</keyword>
<evidence type="ECO:0000259" key="8">
    <source>
        <dbReference type="PROSITE" id="PS50893"/>
    </source>
</evidence>
<proteinExistence type="predicted"/>
<feature type="transmembrane region" description="Helical" evidence="7">
    <location>
        <begin position="157"/>
        <end position="176"/>
    </location>
</feature>
<dbReference type="PROSITE" id="PS50929">
    <property type="entry name" value="ABC_TM1F"/>
    <property type="match status" value="1"/>
</dbReference>
<gene>
    <name evidence="10" type="ORF">K6V98_04110</name>
</gene>
<dbReference type="PROSITE" id="PS50893">
    <property type="entry name" value="ABC_TRANSPORTER_2"/>
    <property type="match status" value="1"/>
</dbReference>
<dbReference type="InterPro" id="IPR017871">
    <property type="entry name" value="ABC_transporter-like_CS"/>
</dbReference>
<dbReference type="InterPro" id="IPR011527">
    <property type="entry name" value="ABC1_TM_dom"/>
</dbReference>
<dbReference type="Pfam" id="PF00005">
    <property type="entry name" value="ABC_tran"/>
    <property type="match status" value="1"/>
</dbReference>
<name>A0ABS7MKD8_9ACTN</name>
<evidence type="ECO:0000313" key="11">
    <source>
        <dbReference type="Proteomes" id="UP000700908"/>
    </source>
</evidence>
<dbReference type="PROSITE" id="PS00211">
    <property type="entry name" value="ABC_TRANSPORTER_1"/>
    <property type="match status" value="1"/>
</dbReference>
<dbReference type="InterPro" id="IPR039421">
    <property type="entry name" value="Type_1_exporter"/>
</dbReference>
<reference evidence="10 11" key="1">
    <citation type="submission" date="2021-08" db="EMBL/GenBank/DDBJ databases">
        <title>Collinsella faecalis sp. nov. isolated from swine faeces.</title>
        <authorList>
            <person name="Oh B.S."/>
            <person name="Lee J.H."/>
        </authorList>
    </citation>
    <scope>NUCLEOTIDE SEQUENCE [LARGE SCALE GENOMIC DNA]</scope>
    <source>
        <strain evidence="10 11">AGMB00827</strain>
    </source>
</reference>
<evidence type="ECO:0000313" key="10">
    <source>
        <dbReference type="EMBL" id="MBY4797541.1"/>
    </source>
</evidence>
<dbReference type="Pfam" id="PF00664">
    <property type="entry name" value="ABC_membrane"/>
    <property type="match status" value="1"/>
</dbReference>
<protein>
    <submittedName>
        <fullName evidence="10">ABC transporter ATP-binding protein/permease</fullName>
    </submittedName>
</protein>
<organism evidence="10 11">
    <name type="scientific">Collinsella ureilytica</name>
    <dbReference type="NCBI Taxonomy" id="2869515"/>
    <lineage>
        <taxon>Bacteria</taxon>
        <taxon>Bacillati</taxon>
        <taxon>Actinomycetota</taxon>
        <taxon>Coriobacteriia</taxon>
        <taxon>Coriobacteriales</taxon>
        <taxon>Coriobacteriaceae</taxon>
        <taxon>Collinsella</taxon>
    </lineage>
</organism>
<dbReference type="InterPro" id="IPR036640">
    <property type="entry name" value="ABC1_TM_sf"/>
</dbReference>
<evidence type="ECO:0000256" key="3">
    <source>
        <dbReference type="ARBA" id="ARBA00022741"/>
    </source>
</evidence>
<feature type="domain" description="ABC transporter" evidence="8">
    <location>
        <begin position="330"/>
        <end position="563"/>
    </location>
</feature>
<feature type="transmembrane region" description="Helical" evidence="7">
    <location>
        <begin position="20"/>
        <end position="43"/>
    </location>
</feature>
<dbReference type="Gene3D" id="1.20.1560.10">
    <property type="entry name" value="ABC transporter type 1, transmembrane domain"/>
    <property type="match status" value="1"/>
</dbReference>
<dbReference type="PANTHER" id="PTHR43394:SF1">
    <property type="entry name" value="ATP-BINDING CASSETTE SUB-FAMILY B MEMBER 10, MITOCHONDRIAL"/>
    <property type="match status" value="1"/>
</dbReference>
<sequence length="572" mass="64084">MKILQKTFSLTDHGARGMTIASIASFFVNIGYMACMILFFFFAQDILDDGMLSSLSNYLIAIVAAVAFTYLALDWEYRATYNSTYMEARDLRISIADTLKNLPLGYLAQHDLSDLAQTMMQDVLDLEHAFSHAIPQTFGAGAFLLLMIIGIFFQNAWVALAIFVPFALAVGVCLFSKSYQKYCAKRYFDARRKNIAILQEAIDMQQEIRSYNLVDSKRKQIHEAIDQAEKLQMKQELGQGVPVLSAQSIAKLSLALTVLATAWLLIQGEMNALFVIGYLIAVTRMLGALEGISMNIGELFHIDVRLDRIKELKATRIQEGEPTTFENYDIEVKNLSFAYGERPVLEDVDFCAQQGHVTALVGPSGSGKTTMIRLLSRLYDYDQGVITLGGHPLKAIAPACLYSQISMVFQEVTLFNGTVMENIRIGRQDATDEEVIQAARKAHCEEFILKLPEGYQTMIGENGSKLSGGERQRLSIARAFLKDAPILLLDEISASLDVENEMAIQKSLNELIKNKTVIIISHRMKSIEDVDQIVVFEEGRINGVGTHQQLMESSDLYRRLVEKSRLTESYVY</sequence>
<evidence type="ECO:0000259" key="9">
    <source>
        <dbReference type="PROSITE" id="PS50929"/>
    </source>
</evidence>
<feature type="transmembrane region" description="Helical" evidence="7">
    <location>
        <begin position="129"/>
        <end position="151"/>
    </location>
</feature>
<dbReference type="SUPFAM" id="SSF52540">
    <property type="entry name" value="P-loop containing nucleoside triphosphate hydrolases"/>
    <property type="match status" value="1"/>
</dbReference>
<keyword evidence="4 10" id="KW-0067">ATP-binding</keyword>
<dbReference type="EMBL" id="JAIMFO010000005">
    <property type="protein sequence ID" value="MBY4797541.1"/>
    <property type="molecule type" value="Genomic_DNA"/>
</dbReference>
<dbReference type="RefSeq" id="WP_222199253.1">
    <property type="nucleotide sequence ID" value="NZ_JAIMFO010000005.1"/>
</dbReference>
<evidence type="ECO:0000256" key="4">
    <source>
        <dbReference type="ARBA" id="ARBA00022840"/>
    </source>
</evidence>
<comment type="caution">
    <text evidence="10">The sequence shown here is derived from an EMBL/GenBank/DDBJ whole genome shotgun (WGS) entry which is preliminary data.</text>
</comment>
<evidence type="ECO:0000256" key="7">
    <source>
        <dbReference type="SAM" id="Phobius"/>
    </source>
</evidence>
<comment type="subcellular location">
    <subcellularLocation>
        <location evidence="1">Cell membrane</location>
        <topology evidence="1">Multi-pass membrane protein</topology>
    </subcellularLocation>
</comment>
<feature type="transmembrane region" description="Helical" evidence="7">
    <location>
        <begin position="55"/>
        <end position="73"/>
    </location>
</feature>
<dbReference type="InterPro" id="IPR003439">
    <property type="entry name" value="ABC_transporter-like_ATP-bd"/>
</dbReference>
<dbReference type="InterPro" id="IPR027417">
    <property type="entry name" value="P-loop_NTPase"/>
</dbReference>
<keyword evidence="11" id="KW-1185">Reference proteome</keyword>
<feature type="domain" description="ABC transmembrane type-1" evidence="9">
    <location>
        <begin position="23"/>
        <end position="299"/>
    </location>
</feature>
<dbReference type="Gene3D" id="3.40.50.300">
    <property type="entry name" value="P-loop containing nucleotide triphosphate hydrolases"/>
    <property type="match status" value="1"/>
</dbReference>
<dbReference type="PANTHER" id="PTHR43394">
    <property type="entry name" value="ATP-DEPENDENT PERMEASE MDL1, MITOCHONDRIAL"/>
    <property type="match status" value="1"/>
</dbReference>
<dbReference type="SUPFAM" id="SSF90123">
    <property type="entry name" value="ABC transporter transmembrane region"/>
    <property type="match status" value="1"/>
</dbReference>
<keyword evidence="6 7" id="KW-0472">Membrane</keyword>
<keyword evidence="2 7" id="KW-0812">Transmembrane</keyword>
<evidence type="ECO:0000256" key="1">
    <source>
        <dbReference type="ARBA" id="ARBA00004651"/>
    </source>
</evidence>
<dbReference type="Proteomes" id="UP000700908">
    <property type="component" value="Unassembled WGS sequence"/>
</dbReference>
<keyword evidence="3" id="KW-0547">Nucleotide-binding</keyword>
<evidence type="ECO:0000256" key="6">
    <source>
        <dbReference type="ARBA" id="ARBA00023136"/>
    </source>
</evidence>
<dbReference type="InterPro" id="IPR003593">
    <property type="entry name" value="AAA+_ATPase"/>
</dbReference>